<dbReference type="AlphaFoldDB" id="A0A1I2EVM6"/>
<dbReference type="STRING" id="1177982.SAMN04489711_108152"/>
<evidence type="ECO:0000256" key="3">
    <source>
        <dbReference type="SAM" id="SignalP"/>
    </source>
</evidence>
<feature type="domain" description="Leucine-binding protein" evidence="4">
    <location>
        <begin position="24"/>
        <end position="361"/>
    </location>
</feature>
<dbReference type="Proteomes" id="UP000199119">
    <property type="component" value="Unassembled WGS sequence"/>
</dbReference>
<dbReference type="Pfam" id="PF13458">
    <property type="entry name" value="Peripla_BP_6"/>
    <property type="match status" value="1"/>
</dbReference>
<keyword evidence="6" id="KW-1185">Reference proteome</keyword>
<accession>A0A1I2EVM6</accession>
<sequence>MLLRSALLIASLAAAGFSHAQERIRVGFMSPVTGPQAANGVDNRDGALLAIKELNAKGLKLAGKPVQFELDINDDGADPKQGVQIAQTLADKKIRFVLGPYNSGVAMPASRVLADADILTFTVASNPKITQQGYRPLFRIGASDNQLGTKMAAYAAQDLKLKTVAVIDDRTAYGQGVAKEFEEEAKRQGLKVVSHEFTTDKATDFTAILTGLRASKPDAVFFGGYSPQGGPMLRQMRALGLNVPLLGGDGICSTETATLSQVSGNLNVYCTQGGSMLDRSDKGQKFIERYRAEYKRDPLTYAAAFYDGMNLLASAIEATQSTDAKKLIDHIARGKYAGVSGEYSYDDKHDLRSSAVTVFTFKGKEVVPLKSL</sequence>
<proteinExistence type="inferred from homology"/>
<dbReference type="SUPFAM" id="SSF53822">
    <property type="entry name" value="Periplasmic binding protein-like I"/>
    <property type="match status" value="1"/>
</dbReference>
<dbReference type="PANTHER" id="PTHR47151:SF2">
    <property type="entry name" value="AMINO ACID BINDING PROTEIN"/>
    <property type="match status" value="1"/>
</dbReference>
<protein>
    <submittedName>
        <fullName evidence="5">ABC-type branched-chain amino acid transport system, substrate-binding protein</fullName>
    </submittedName>
</protein>
<dbReference type="EMBL" id="FONX01000008">
    <property type="protein sequence ID" value="SFE96667.1"/>
    <property type="molecule type" value="Genomic_DNA"/>
</dbReference>
<evidence type="ECO:0000256" key="2">
    <source>
        <dbReference type="ARBA" id="ARBA00022729"/>
    </source>
</evidence>
<dbReference type="Gene3D" id="3.40.50.2300">
    <property type="match status" value="2"/>
</dbReference>
<evidence type="ECO:0000256" key="1">
    <source>
        <dbReference type="ARBA" id="ARBA00010062"/>
    </source>
</evidence>
<dbReference type="InterPro" id="IPR028081">
    <property type="entry name" value="Leu-bd"/>
</dbReference>
<dbReference type="CDD" id="cd06342">
    <property type="entry name" value="PBP1_ABC_LIVBP-like"/>
    <property type="match status" value="1"/>
</dbReference>
<comment type="similarity">
    <text evidence="1">Belongs to the leucine-binding protein family.</text>
</comment>
<dbReference type="InterPro" id="IPR028082">
    <property type="entry name" value="Peripla_BP_I"/>
</dbReference>
<feature type="signal peptide" evidence="3">
    <location>
        <begin position="1"/>
        <end position="20"/>
    </location>
</feature>
<feature type="chain" id="PRO_5011795937" evidence="3">
    <location>
        <begin position="21"/>
        <end position="372"/>
    </location>
</feature>
<organism evidence="5 6">
    <name type="scientific">Paracidovorax wautersii</name>
    <dbReference type="NCBI Taxonomy" id="1177982"/>
    <lineage>
        <taxon>Bacteria</taxon>
        <taxon>Pseudomonadati</taxon>
        <taxon>Pseudomonadota</taxon>
        <taxon>Betaproteobacteria</taxon>
        <taxon>Burkholderiales</taxon>
        <taxon>Comamonadaceae</taxon>
        <taxon>Paracidovorax</taxon>
    </lineage>
</organism>
<dbReference type="RefSeq" id="WP_092939967.1">
    <property type="nucleotide sequence ID" value="NZ_FONX01000008.1"/>
</dbReference>
<evidence type="ECO:0000259" key="4">
    <source>
        <dbReference type="Pfam" id="PF13458"/>
    </source>
</evidence>
<dbReference type="OrthoDB" id="9783240at2"/>
<gene>
    <name evidence="5" type="ORF">SAMN04489711_108152</name>
</gene>
<name>A0A1I2EVM6_9BURK</name>
<keyword evidence="2 3" id="KW-0732">Signal</keyword>
<reference evidence="6" key="1">
    <citation type="submission" date="2016-10" db="EMBL/GenBank/DDBJ databases">
        <authorList>
            <person name="Varghese N."/>
            <person name="Submissions S."/>
        </authorList>
    </citation>
    <scope>NUCLEOTIDE SEQUENCE [LARGE SCALE GENOMIC DNA]</scope>
    <source>
        <strain evidence="6">DSM 27981</strain>
    </source>
</reference>
<evidence type="ECO:0000313" key="5">
    <source>
        <dbReference type="EMBL" id="SFE96667.1"/>
    </source>
</evidence>
<evidence type="ECO:0000313" key="6">
    <source>
        <dbReference type="Proteomes" id="UP000199119"/>
    </source>
</evidence>
<dbReference type="PANTHER" id="PTHR47151">
    <property type="entry name" value="LEU/ILE/VAL-BINDING ABC TRANSPORTER SUBUNIT"/>
    <property type="match status" value="1"/>
</dbReference>